<dbReference type="Proteomes" id="UP000504638">
    <property type="component" value="Unplaced"/>
</dbReference>
<evidence type="ECO:0000313" key="3">
    <source>
        <dbReference type="Proteomes" id="UP000504638"/>
    </source>
</evidence>
<feature type="region of interest" description="Disordered" evidence="1">
    <location>
        <begin position="93"/>
        <end position="129"/>
    </location>
</feature>
<feature type="compositionally biased region" description="Basic and acidic residues" evidence="1">
    <location>
        <begin position="749"/>
        <end position="763"/>
    </location>
</feature>
<dbReference type="RefSeq" id="XP_033531421.1">
    <property type="nucleotide sequence ID" value="XM_033673922.1"/>
</dbReference>
<evidence type="ECO:0000313" key="4">
    <source>
        <dbReference type="RefSeq" id="XP_033531421.1"/>
    </source>
</evidence>
<feature type="compositionally biased region" description="Polar residues" evidence="1">
    <location>
        <begin position="93"/>
        <end position="107"/>
    </location>
</feature>
<keyword evidence="3" id="KW-1185">Reference proteome</keyword>
<reference evidence="4" key="3">
    <citation type="submission" date="2025-04" db="UniProtKB">
        <authorList>
            <consortium name="RefSeq"/>
        </authorList>
    </citation>
    <scope>IDENTIFICATION</scope>
    <source>
        <strain evidence="4">CBS 781.70</strain>
    </source>
</reference>
<reference evidence="2 4" key="1">
    <citation type="submission" date="2020-01" db="EMBL/GenBank/DDBJ databases">
        <authorList>
            <consortium name="DOE Joint Genome Institute"/>
            <person name="Haridas S."/>
            <person name="Albert R."/>
            <person name="Binder M."/>
            <person name="Bloem J."/>
            <person name="Labutti K."/>
            <person name="Salamov A."/>
            <person name="Andreopoulos B."/>
            <person name="Baker S.E."/>
            <person name="Barry K."/>
            <person name="Bills G."/>
            <person name="Bluhm B.H."/>
            <person name="Cannon C."/>
            <person name="Castanera R."/>
            <person name="Culley D.E."/>
            <person name="Daum C."/>
            <person name="Ezra D."/>
            <person name="Gonzalez J.B."/>
            <person name="Henrissat B."/>
            <person name="Kuo A."/>
            <person name="Liang C."/>
            <person name="Lipzen A."/>
            <person name="Lutzoni F."/>
            <person name="Magnuson J."/>
            <person name="Mondo S."/>
            <person name="Nolan M."/>
            <person name="Ohm R."/>
            <person name="Pangilinan J."/>
            <person name="Park H.-J."/>
            <person name="Ramirez L."/>
            <person name="Alfaro M."/>
            <person name="Sun H."/>
            <person name="Tritt A."/>
            <person name="Yoshinaga Y."/>
            <person name="Zwiers L.-H."/>
            <person name="Turgeon B.G."/>
            <person name="Goodwin S.B."/>
            <person name="Spatafora J.W."/>
            <person name="Crous P.W."/>
            <person name="Grigoriev I.V."/>
        </authorList>
    </citation>
    <scope>NUCLEOTIDE SEQUENCE</scope>
    <source>
        <strain evidence="2 4">CBS 781.70</strain>
    </source>
</reference>
<name>A0A6G1FVR0_9PEZI</name>
<feature type="region of interest" description="Disordered" evidence="1">
    <location>
        <begin position="177"/>
        <end position="211"/>
    </location>
</feature>
<evidence type="ECO:0000313" key="2">
    <source>
        <dbReference type="EMBL" id="KAF1809790.1"/>
    </source>
</evidence>
<evidence type="ECO:0000256" key="1">
    <source>
        <dbReference type="SAM" id="MobiDB-lite"/>
    </source>
</evidence>
<dbReference type="AlphaFoldDB" id="A0A6G1FVR0"/>
<feature type="compositionally biased region" description="Acidic residues" evidence="1">
    <location>
        <begin position="681"/>
        <end position="692"/>
    </location>
</feature>
<proteinExistence type="predicted"/>
<feature type="compositionally biased region" description="Acidic residues" evidence="1">
    <location>
        <begin position="777"/>
        <end position="788"/>
    </location>
</feature>
<accession>A0A6G1FVR0</accession>
<feature type="region of interest" description="Disordered" evidence="1">
    <location>
        <begin position="1"/>
        <end position="81"/>
    </location>
</feature>
<dbReference type="EMBL" id="ML975170">
    <property type="protein sequence ID" value="KAF1809790.1"/>
    <property type="molecule type" value="Genomic_DNA"/>
</dbReference>
<reference evidence="4" key="2">
    <citation type="submission" date="2020-04" db="EMBL/GenBank/DDBJ databases">
        <authorList>
            <consortium name="NCBI Genome Project"/>
        </authorList>
    </citation>
    <scope>NUCLEOTIDE SEQUENCE</scope>
    <source>
        <strain evidence="4">CBS 781.70</strain>
    </source>
</reference>
<organism evidence="2">
    <name type="scientific">Eremomyces bilateralis CBS 781.70</name>
    <dbReference type="NCBI Taxonomy" id="1392243"/>
    <lineage>
        <taxon>Eukaryota</taxon>
        <taxon>Fungi</taxon>
        <taxon>Dikarya</taxon>
        <taxon>Ascomycota</taxon>
        <taxon>Pezizomycotina</taxon>
        <taxon>Dothideomycetes</taxon>
        <taxon>Dothideomycetes incertae sedis</taxon>
        <taxon>Eremomycetales</taxon>
        <taxon>Eremomycetaceae</taxon>
        <taxon>Eremomyces</taxon>
    </lineage>
</organism>
<protein>
    <submittedName>
        <fullName evidence="2 4">Uncharacterized protein</fullName>
    </submittedName>
</protein>
<gene>
    <name evidence="2 4" type="ORF">P152DRAFT_150038</name>
</gene>
<feature type="region of interest" description="Disordered" evidence="1">
    <location>
        <begin position="507"/>
        <end position="568"/>
    </location>
</feature>
<dbReference type="GeneID" id="54414492"/>
<feature type="compositionally biased region" description="Polar residues" evidence="1">
    <location>
        <begin position="537"/>
        <end position="549"/>
    </location>
</feature>
<feature type="compositionally biased region" description="Polar residues" evidence="1">
    <location>
        <begin position="182"/>
        <end position="195"/>
    </location>
</feature>
<feature type="compositionally biased region" description="Polar residues" evidence="1">
    <location>
        <begin position="1"/>
        <end position="22"/>
    </location>
</feature>
<feature type="region of interest" description="Disordered" evidence="1">
    <location>
        <begin position="749"/>
        <end position="788"/>
    </location>
</feature>
<feature type="region of interest" description="Disordered" evidence="1">
    <location>
        <begin position="612"/>
        <end position="724"/>
    </location>
</feature>
<feature type="compositionally biased region" description="Low complexity" evidence="1">
    <location>
        <begin position="654"/>
        <end position="669"/>
    </location>
</feature>
<feature type="compositionally biased region" description="Polar residues" evidence="1">
    <location>
        <begin position="55"/>
        <end position="69"/>
    </location>
</feature>
<sequence>MSSASGTPSLPITTHTPSSDNAPDSDGHIPTSPSLPPTPSTNGVDPLQRPEKTLDSSPLQRSSLSNQPEQVIANGHLEPQTESMLEETMLSVTSTDTSILSDQTTPTPALHTEHHTQNYAPRAPSTPPQARASLFGNAASLVARTLGSFTPTFKRTPQQLPASQPAKVLTSIDTTMEDVEQSPASSISRHVNGQPSHGFPRRQPSTPYPKRKLTRIANEPEIDPWESTKNDLHHRTSVRTTRKQMADHLFQQFMKLKPSKKDKELLQEILKELHQRAIGDTIDEMNNAGLSFRMRDRDIGTEAEYLNTERRLVRHLKPIEEEEIPRIVKQYIDAIISEKQDEFYWDERTGTVVQKELVLATPIATKPNSILRRTATPGKRLVKISELSAIPNPKDGFGMDERYFDTDDSLVEQSDYSDPMPKTSKRKRVNVNTLKQIPNPKGGFGMNDKYFGDNSMVTVSDNSTMTPPVKKARLGQSTAKSVRFFSPKSGKIRRTTQTPSTVADMSAYTASTPTPGYSWPTPGTPGYRHTWDRPQEEPSSSENVFTGSPTGRELAPYNPGDGVNEDASDLAEWSPTEKKKFLKTGHVSGSGSFCVPEGDAEDSSMLDATISEYDEHATPGTPEQPMYANQTQLPSTLSAPKPQANGVSTKVSVTPTTDAKATTTPKSAAQIDSSAIILREEEIDTEDTESVDALDGISTDGSDFDIEDYYDGAGPLSPTDSDDAITPEEWWDIVTGGLDHLKKPNAAEEEAIEKARRNAEKFKPAKGSALRNVSKGDEDDDSDIGIDEDDAYDRAVIKRLMGLFDTDGEEIEDKQLTPKKYVKVMDAVKKHLPELELESD</sequence>
<feature type="compositionally biased region" description="Polar residues" evidence="1">
    <location>
        <begin position="627"/>
        <end position="638"/>
    </location>
</feature>